<keyword evidence="2" id="KW-0808">Transferase</keyword>
<dbReference type="InterPro" id="IPR001460">
    <property type="entry name" value="PCN-bd_Tpept"/>
</dbReference>
<sequence>MTWPAMTDCGGRRFPEAGEVHNDSPSLVGPFTMPEAMAQSVNTYFARLEADTGLCDVAAVAGRLGITSRADGSPLQVVPSLTLGSNDLTPLDVADAYAAFAAHGTYCSPVAITSVTTSDGRDLAVPRTRCRRAMSAGTADAVTGMLRDVVEDGTGRPAALTHRDSAGKTGTTESSKQVWFAAYTPELSGAVVVGDPRPPPRPRRPERGRHGRGARVRRIPGRARLARRRRGRTRRGAGGQAGVRPQASLAVTAAAIVGVRAARVRVWLAEGPHPYRSASPGVTMGDADERAEKARQIRDKAEQLNERAQHTDDPRERERLQERARRLRERGDRKSEAEGTRGQPRPM</sequence>
<feature type="compositionally biased region" description="Basic residues" evidence="3">
    <location>
        <begin position="200"/>
        <end position="235"/>
    </location>
</feature>
<evidence type="ECO:0000259" key="4">
    <source>
        <dbReference type="Pfam" id="PF00905"/>
    </source>
</evidence>
<organism evidence="5 6">
    <name type="scientific">Streptomyces thioluteus</name>
    <dbReference type="NCBI Taxonomy" id="66431"/>
    <lineage>
        <taxon>Bacteria</taxon>
        <taxon>Bacillati</taxon>
        <taxon>Actinomycetota</taxon>
        <taxon>Actinomycetes</taxon>
        <taxon>Kitasatosporales</taxon>
        <taxon>Streptomycetaceae</taxon>
        <taxon>Streptomyces</taxon>
    </lineage>
</organism>
<reference evidence="5 6" key="1">
    <citation type="journal article" date="2019" name="Int. J. Syst. Evol. Microbiol.">
        <title>The Global Catalogue of Microorganisms (GCM) 10K type strain sequencing project: providing services to taxonomists for standard genome sequencing and annotation.</title>
        <authorList>
            <consortium name="The Broad Institute Genomics Platform"/>
            <consortium name="The Broad Institute Genome Sequencing Center for Infectious Disease"/>
            <person name="Wu L."/>
            <person name="Ma J."/>
        </authorList>
    </citation>
    <scope>NUCLEOTIDE SEQUENCE [LARGE SCALE GENOMIC DNA]</scope>
    <source>
        <strain evidence="5 6">JCM 4087</strain>
    </source>
</reference>
<feature type="region of interest" description="Disordered" evidence="3">
    <location>
        <begin position="154"/>
        <end position="174"/>
    </location>
</feature>
<feature type="domain" description="Penicillin-binding protein transpeptidase" evidence="4">
    <location>
        <begin position="25"/>
        <end position="192"/>
    </location>
</feature>
<comment type="caution">
    <text evidence="5">The sequence shown here is derived from an EMBL/GenBank/DDBJ whole genome shotgun (WGS) entry which is preliminary data.</text>
</comment>
<dbReference type="Pfam" id="PF19908">
    <property type="entry name" value="DUF6381"/>
    <property type="match status" value="1"/>
</dbReference>
<keyword evidence="1" id="KW-0328">Glycosyltransferase</keyword>
<dbReference type="InterPro" id="IPR045961">
    <property type="entry name" value="DUF6381"/>
</dbReference>
<protein>
    <recommendedName>
        <fullName evidence="4">Penicillin-binding protein transpeptidase domain-containing protein</fullName>
    </recommendedName>
</protein>
<dbReference type="InterPro" id="IPR012338">
    <property type="entry name" value="Beta-lactam/transpept-like"/>
</dbReference>
<dbReference type="Gene3D" id="3.40.710.10">
    <property type="entry name" value="DD-peptidase/beta-lactamase superfamily"/>
    <property type="match status" value="1"/>
</dbReference>
<feature type="region of interest" description="Disordered" evidence="3">
    <location>
        <begin position="272"/>
        <end position="347"/>
    </location>
</feature>
<feature type="region of interest" description="Disordered" evidence="3">
    <location>
        <begin position="1"/>
        <end position="23"/>
    </location>
</feature>
<feature type="compositionally biased region" description="Basic and acidic residues" evidence="3">
    <location>
        <begin position="10"/>
        <end position="22"/>
    </location>
</feature>
<dbReference type="InterPro" id="IPR050396">
    <property type="entry name" value="Glycosyltr_51/Transpeptidase"/>
</dbReference>
<evidence type="ECO:0000256" key="3">
    <source>
        <dbReference type="SAM" id="MobiDB-lite"/>
    </source>
</evidence>
<feature type="region of interest" description="Disordered" evidence="3">
    <location>
        <begin position="190"/>
        <end position="244"/>
    </location>
</feature>
<gene>
    <name evidence="5" type="ORF">GCM10020221_31780</name>
</gene>
<evidence type="ECO:0000313" key="6">
    <source>
        <dbReference type="Proteomes" id="UP001501102"/>
    </source>
</evidence>
<keyword evidence="6" id="KW-1185">Reference proteome</keyword>
<dbReference type="PANTHER" id="PTHR32282:SF33">
    <property type="entry name" value="PEPTIDOGLYCAN GLYCOSYLTRANSFERASE"/>
    <property type="match status" value="1"/>
</dbReference>
<proteinExistence type="predicted"/>
<name>A0ABN3X0C8_STRTU</name>
<dbReference type="SUPFAM" id="SSF56601">
    <property type="entry name" value="beta-lactamase/transpeptidase-like"/>
    <property type="match status" value="1"/>
</dbReference>
<evidence type="ECO:0000256" key="2">
    <source>
        <dbReference type="ARBA" id="ARBA00022679"/>
    </source>
</evidence>
<accession>A0ABN3X0C8</accession>
<evidence type="ECO:0000313" key="5">
    <source>
        <dbReference type="EMBL" id="GAA2933665.1"/>
    </source>
</evidence>
<dbReference type="PANTHER" id="PTHR32282">
    <property type="entry name" value="BINDING PROTEIN TRANSPEPTIDASE, PUTATIVE-RELATED"/>
    <property type="match status" value="1"/>
</dbReference>
<dbReference type="Pfam" id="PF00905">
    <property type="entry name" value="Transpeptidase"/>
    <property type="match status" value="1"/>
</dbReference>
<feature type="compositionally biased region" description="Basic and acidic residues" evidence="3">
    <location>
        <begin position="287"/>
        <end position="339"/>
    </location>
</feature>
<evidence type="ECO:0000256" key="1">
    <source>
        <dbReference type="ARBA" id="ARBA00022676"/>
    </source>
</evidence>
<dbReference type="Proteomes" id="UP001501102">
    <property type="component" value="Unassembled WGS sequence"/>
</dbReference>
<dbReference type="EMBL" id="BAAAXZ010000120">
    <property type="protein sequence ID" value="GAA2933665.1"/>
    <property type="molecule type" value="Genomic_DNA"/>
</dbReference>